<dbReference type="OrthoDB" id="6622198at2759"/>
<evidence type="ECO:0000313" key="1">
    <source>
        <dbReference type="EMBL" id="VVC37413.1"/>
    </source>
</evidence>
<keyword evidence="2" id="KW-1185">Reference proteome</keyword>
<reference evidence="1 2" key="1">
    <citation type="submission" date="2019-08" db="EMBL/GenBank/DDBJ databases">
        <authorList>
            <person name="Alioto T."/>
            <person name="Alioto T."/>
            <person name="Gomez Garrido J."/>
        </authorList>
    </citation>
    <scope>NUCLEOTIDE SEQUENCE [LARGE SCALE GENOMIC DNA]</scope>
</reference>
<name>A0A5E4MYI1_9HEMI</name>
<accession>A0A5E4MYI1</accession>
<dbReference type="EMBL" id="CABPRJ010001446">
    <property type="protein sequence ID" value="VVC37413.1"/>
    <property type="molecule type" value="Genomic_DNA"/>
</dbReference>
<evidence type="ECO:0000313" key="2">
    <source>
        <dbReference type="Proteomes" id="UP000325440"/>
    </source>
</evidence>
<dbReference type="AlphaFoldDB" id="A0A5E4MYI1"/>
<proteinExistence type="predicted"/>
<protein>
    <submittedName>
        <fullName evidence="1">Uncharacterized protein</fullName>
    </submittedName>
</protein>
<gene>
    <name evidence="1" type="ORF">CINCED_3A019461</name>
</gene>
<sequence length="52" mass="5940">MAWWSGKIRKILNNFEFHSGNSLTNMNSHDLQEAAADRGLKYNEDLNTAETV</sequence>
<dbReference type="Proteomes" id="UP000325440">
    <property type="component" value="Unassembled WGS sequence"/>
</dbReference>
<organism evidence="1 2">
    <name type="scientific">Cinara cedri</name>
    <dbReference type="NCBI Taxonomy" id="506608"/>
    <lineage>
        <taxon>Eukaryota</taxon>
        <taxon>Metazoa</taxon>
        <taxon>Ecdysozoa</taxon>
        <taxon>Arthropoda</taxon>
        <taxon>Hexapoda</taxon>
        <taxon>Insecta</taxon>
        <taxon>Pterygota</taxon>
        <taxon>Neoptera</taxon>
        <taxon>Paraneoptera</taxon>
        <taxon>Hemiptera</taxon>
        <taxon>Sternorrhyncha</taxon>
        <taxon>Aphidomorpha</taxon>
        <taxon>Aphidoidea</taxon>
        <taxon>Aphididae</taxon>
        <taxon>Lachninae</taxon>
        <taxon>Cinara</taxon>
    </lineage>
</organism>